<feature type="compositionally biased region" description="Basic and acidic residues" evidence="1">
    <location>
        <begin position="1"/>
        <end position="10"/>
    </location>
</feature>
<protein>
    <submittedName>
        <fullName evidence="2">Uncharacterized protein</fullName>
    </submittedName>
</protein>
<evidence type="ECO:0000256" key="1">
    <source>
        <dbReference type="SAM" id="MobiDB-lite"/>
    </source>
</evidence>
<dbReference type="AlphaFoldDB" id="A0AAD5M0M4"/>
<comment type="caution">
    <text evidence="2">The sequence shown here is derived from an EMBL/GenBank/DDBJ whole genome shotgun (WGS) entry which is preliminary data.</text>
</comment>
<sequence length="393" mass="43193">MSPRHHEPVTRSHGCLQRLAPRPPRKSLELSPSALLSHGGSSLLKLDAASRALAPRNQTPSASPLHQSLLSLPRLTHALVQPSPRHTLLPSLAETLSISSKAVRRSLSLSIHAPAPPEAEQQHTPEDRDEHDEPRVPPTSMPANRTPGEETALESAVRVPQHGESSAPSAVEKRVPLQQHTALQIAPAPVDQLGDSTLRFALPLRRAMEMAERNLQAPVSSQYIARFRTAARGDEALPRAPCATLCGPLAACRPRARGATKRHKAEPFADATRKPRPATEPTQHSRRRRVATHPEPAAQRRQETVDLAPSVHRAWVSVAVLVFLFPRGEIRSTPRRRATAMGDAAAQRAAERRGRRLQLRHVRAKRLVDDRAKRPQEALAVVAPDWRHGDLAR</sequence>
<reference evidence="2" key="1">
    <citation type="submission" date="2021-12" db="EMBL/GenBank/DDBJ databases">
        <title>Prjna785345.</title>
        <authorList>
            <person name="Rujirawat T."/>
            <person name="Krajaejun T."/>
        </authorList>
    </citation>
    <scope>NUCLEOTIDE SEQUENCE</scope>
    <source>
        <strain evidence="2">Pi057C3</strain>
    </source>
</reference>
<evidence type="ECO:0000313" key="3">
    <source>
        <dbReference type="Proteomes" id="UP001209570"/>
    </source>
</evidence>
<feature type="region of interest" description="Disordered" evidence="1">
    <location>
        <begin position="255"/>
        <end position="304"/>
    </location>
</feature>
<feature type="region of interest" description="Disordered" evidence="1">
    <location>
        <begin position="111"/>
        <end position="174"/>
    </location>
</feature>
<organism evidence="2 3">
    <name type="scientific">Pythium insidiosum</name>
    <name type="common">Pythiosis disease agent</name>
    <dbReference type="NCBI Taxonomy" id="114742"/>
    <lineage>
        <taxon>Eukaryota</taxon>
        <taxon>Sar</taxon>
        <taxon>Stramenopiles</taxon>
        <taxon>Oomycota</taxon>
        <taxon>Peronosporomycetes</taxon>
        <taxon>Pythiales</taxon>
        <taxon>Pythiaceae</taxon>
        <taxon>Pythium</taxon>
    </lineage>
</organism>
<accession>A0AAD5M0M4</accession>
<dbReference type="EMBL" id="JAKCXM010000204">
    <property type="protein sequence ID" value="KAJ0398797.1"/>
    <property type="molecule type" value="Genomic_DNA"/>
</dbReference>
<evidence type="ECO:0000313" key="2">
    <source>
        <dbReference type="EMBL" id="KAJ0398797.1"/>
    </source>
</evidence>
<feature type="region of interest" description="Disordered" evidence="1">
    <location>
        <begin position="1"/>
        <end position="38"/>
    </location>
</feature>
<feature type="compositionally biased region" description="Basic and acidic residues" evidence="1">
    <location>
        <begin position="120"/>
        <end position="135"/>
    </location>
</feature>
<gene>
    <name evidence="2" type="ORF">P43SY_007410</name>
</gene>
<proteinExistence type="predicted"/>
<name>A0AAD5M0M4_PYTIN</name>
<keyword evidence="3" id="KW-1185">Reference proteome</keyword>
<dbReference type="Proteomes" id="UP001209570">
    <property type="component" value="Unassembled WGS sequence"/>
</dbReference>
<feature type="compositionally biased region" description="Basic residues" evidence="1">
    <location>
        <begin position="255"/>
        <end position="264"/>
    </location>
</feature>